<comment type="caution">
    <text evidence="2">The sequence shown here is derived from an EMBL/GenBank/DDBJ whole genome shotgun (WGS) entry which is preliminary data.</text>
</comment>
<organism evidence="2 3">
    <name type="scientific">Pristionchus fissidentatus</name>
    <dbReference type="NCBI Taxonomy" id="1538716"/>
    <lineage>
        <taxon>Eukaryota</taxon>
        <taxon>Metazoa</taxon>
        <taxon>Ecdysozoa</taxon>
        <taxon>Nematoda</taxon>
        <taxon>Chromadorea</taxon>
        <taxon>Rhabditida</taxon>
        <taxon>Rhabditina</taxon>
        <taxon>Diplogasteromorpha</taxon>
        <taxon>Diplogasteroidea</taxon>
        <taxon>Neodiplogasteridae</taxon>
        <taxon>Pristionchus</taxon>
    </lineage>
</organism>
<evidence type="ECO:0000256" key="1">
    <source>
        <dbReference type="SAM" id="SignalP"/>
    </source>
</evidence>
<evidence type="ECO:0000313" key="3">
    <source>
        <dbReference type="Proteomes" id="UP001432322"/>
    </source>
</evidence>
<name>A0AAV5VJR9_9BILA</name>
<protein>
    <recommendedName>
        <fullName evidence="4">SXP/RAL-2 family protein Ani s 5-like cation-binding domain-containing protein</fullName>
    </recommendedName>
</protein>
<keyword evidence="1" id="KW-0732">Signal</keyword>
<gene>
    <name evidence="2" type="ORF">PFISCL1PPCAC_9477</name>
</gene>
<evidence type="ECO:0000313" key="2">
    <source>
        <dbReference type="EMBL" id="GMT18180.1"/>
    </source>
</evidence>
<reference evidence="2" key="1">
    <citation type="submission" date="2023-10" db="EMBL/GenBank/DDBJ databases">
        <title>Genome assembly of Pristionchus species.</title>
        <authorList>
            <person name="Yoshida K."/>
            <person name="Sommer R.J."/>
        </authorList>
    </citation>
    <scope>NUCLEOTIDE SEQUENCE</scope>
    <source>
        <strain evidence="2">RS5133</strain>
    </source>
</reference>
<accession>A0AAV5VJR9</accession>
<feature type="chain" id="PRO_5043585420" description="SXP/RAL-2 family protein Ani s 5-like cation-binding domain-containing protein" evidence="1">
    <location>
        <begin position="16"/>
        <end position="178"/>
    </location>
</feature>
<proteinExistence type="predicted"/>
<evidence type="ECO:0008006" key="4">
    <source>
        <dbReference type="Google" id="ProtNLM"/>
    </source>
</evidence>
<sequence length="178" mass="19762">MLLLCAVALLSLADADVVTIPKAENSSEFIDRFNVIAAGIIDAVGVVNNCSASIFEKFVKSDKDATWTNLVGCVNEKVNFENSFKTPLQNYQTQFTKLVEAEQAAMNTRVNATRTSLEEKAAKIGRKLEQFGKNMLNKLHSFGVTLKESDFVQGMKKAVDDMKERVSHVFDKIINFFG</sequence>
<dbReference type="Proteomes" id="UP001432322">
    <property type="component" value="Unassembled WGS sequence"/>
</dbReference>
<dbReference type="EMBL" id="BTSY01000003">
    <property type="protein sequence ID" value="GMT18180.1"/>
    <property type="molecule type" value="Genomic_DNA"/>
</dbReference>
<feature type="signal peptide" evidence="1">
    <location>
        <begin position="1"/>
        <end position="15"/>
    </location>
</feature>
<keyword evidence="3" id="KW-1185">Reference proteome</keyword>
<dbReference type="AlphaFoldDB" id="A0AAV5VJR9"/>